<evidence type="ECO:0000256" key="1">
    <source>
        <dbReference type="ARBA" id="ARBA00006247"/>
    </source>
</evidence>
<evidence type="ECO:0000256" key="2">
    <source>
        <dbReference type="PIRNR" id="PIRNR037226"/>
    </source>
</evidence>
<name>A0ABR4PYA9_9HELO</name>
<keyword evidence="5" id="KW-1185">Reference proteome</keyword>
<dbReference type="InterPro" id="IPR036264">
    <property type="entry name" value="Bact_exopeptidase_dim_dom"/>
</dbReference>
<sequence length="403" mass="42747">MTRVTAARPQPRATEAASIIQKTIDNLKKELRAINLKASSFLESLGFKVTRHAYGIPTSVLAEYGNGGRVITFNAEYDALPDIGHACGHNLIATSSIAAFLGVAGALKELKVPGRVRLLGTPAEEGGGGKIDLIDAGAYSDVDACLMVHPGAGKGGAAYASSLATNNFNVHFTGKPAHAAAHPWDGINALDAVVLAYNGISALRQQIKPYERIHGIIVNGGQKSNIIPARTSLEYLVRSWTLQEAKDLKTRVKKCFEGAAIATGCTVDFEESNSYAELRPNKVICSLYADAMTSINSPVACDFDAAPGSASTDMGNVTYVVPGFHGSFGIPTTKGAANHTEGFTAAARTEEAHDFCIITAKGMAIVTWKILTDDAVAKKMKNEFENDFDPKDVPTEEFLQGVS</sequence>
<dbReference type="PANTHER" id="PTHR30575:SF0">
    <property type="entry name" value="XAA-ARG DIPEPTIDASE"/>
    <property type="match status" value="1"/>
</dbReference>
<evidence type="ECO:0000313" key="5">
    <source>
        <dbReference type="Proteomes" id="UP001629113"/>
    </source>
</evidence>
<gene>
    <name evidence="4" type="ORF">PVAG01_01874</name>
</gene>
<comment type="caution">
    <text evidence="4">The sequence shown here is derived from an EMBL/GenBank/DDBJ whole genome shotgun (WGS) entry which is preliminary data.</text>
</comment>
<dbReference type="InterPro" id="IPR017144">
    <property type="entry name" value="Xaa-Arg_dipeptidase"/>
</dbReference>
<organism evidence="4 5">
    <name type="scientific">Phlyctema vagabunda</name>
    <dbReference type="NCBI Taxonomy" id="108571"/>
    <lineage>
        <taxon>Eukaryota</taxon>
        <taxon>Fungi</taxon>
        <taxon>Dikarya</taxon>
        <taxon>Ascomycota</taxon>
        <taxon>Pezizomycotina</taxon>
        <taxon>Leotiomycetes</taxon>
        <taxon>Helotiales</taxon>
        <taxon>Dermateaceae</taxon>
        <taxon>Phlyctema</taxon>
    </lineage>
</organism>
<feature type="domain" description="Peptidase M20 dimerisation" evidence="3">
    <location>
        <begin position="168"/>
        <end position="258"/>
    </location>
</feature>
<dbReference type="EMBL" id="JBFCZG010000001">
    <property type="protein sequence ID" value="KAL3428365.1"/>
    <property type="molecule type" value="Genomic_DNA"/>
</dbReference>
<comment type="similarity">
    <text evidence="1 2">Belongs to the peptidase M20A family.</text>
</comment>
<dbReference type="Gene3D" id="3.40.630.10">
    <property type="entry name" value="Zn peptidases"/>
    <property type="match status" value="1"/>
</dbReference>
<evidence type="ECO:0000313" key="4">
    <source>
        <dbReference type="EMBL" id="KAL3428365.1"/>
    </source>
</evidence>
<proteinExistence type="inferred from homology"/>
<dbReference type="InterPro" id="IPR017439">
    <property type="entry name" value="Amidohydrolase"/>
</dbReference>
<dbReference type="InterPro" id="IPR011650">
    <property type="entry name" value="Peptidase_M20_dimer"/>
</dbReference>
<dbReference type="Proteomes" id="UP001629113">
    <property type="component" value="Unassembled WGS sequence"/>
</dbReference>
<dbReference type="PANTHER" id="PTHR30575">
    <property type="entry name" value="PEPTIDASE M20"/>
    <property type="match status" value="1"/>
</dbReference>
<dbReference type="SUPFAM" id="SSF53187">
    <property type="entry name" value="Zn-dependent exopeptidases"/>
    <property type="match status" value="1"/>
</dbReference>
<reference evidence="4 5" key="1">
    <citation type="submission" date="2024-06" db="EMBL/GenBank/DDBJ databases">
        <title>Complete genome of Phlyctema vagabunda strain 19-DSS-EL-015.</title>
        <authorList>
            <person name="Fiorenzani C."/>
        </authorList>
    </citation>
    <scope>NUCLEOTIDE SEQUENCE [LARGE SCALE GENOMIC DNA]</scope>
    <source>
        <strain evidence="4 5">19-DSS-EL-015</strain>
    </source>
</reference>
<dbReference type="PIRSF" id="PIRSF037226">
    <property type="entry name" value="Amidohydrolase_ACY1L2_prd"/>
    <property type="match status" value="1"/>
</dbReference>
<dbReference type="Gene3D" id="3.30.70.360">
    <property type="match status" value="1"/>
</dbReference>
<dbReference type="NCBIfam" id="TIGR01891">
    <property type="entry name" value="amidohydrolases"/>
    <property type="match status" value="1"/>
</dbReference>
<dbReference type="InterPro" id="IPR052030">
    <property type="entry name" value="Peptidase_M20/M20A_hydrolases"/>
</dbReference>
<accession>A0ABR4PYA9</accession>
<protein>
    <recommendedName>
        <fullName evidence="2">Peptidase M20 domain-containing protein 2</fullName>
    </recommendedName>
</protein>
<dbReference type="Pfam" id="PF07687">
    <property type="entry name" value="M20_dimer"/>
    <property type="match status" value="1"/>
</dbReference>
<evidence type="ECO:0000259" key="3">
    <source>
        <dbReference type="Pfam" id="PF07687"/>
    </source>
</evidence>
<dbReference type="CDD" id="cd05672">
    <property type="entry name" value="M20_ACY1L2-like"/>
    <property type="match status" value="1"/>
</dbReference>
<dbReference type="SUPFAM" id="SSF55031">
    <property type="entry name" value="Bacterial exopeptidase dimerisation domain"/>
    <property type="match status" value="1"/>
</dbReference>
<dbReference type="InterPro" id="IPR002933">
    <property type="entry name" value="Peptidase_M20"/>
</dbReference>
<dbReference type="Pfam" id="PF01546">
    <property type="entry name" value="Peptidase_M20"/>
    <property type="match status" value="1"/>
</dbReference>